<keyword evidence="10" id="KW-1185">Reference proteome</keyword>
<feature type="compositionally biased region" description="Basic and acidic residues" evidence="6">
    <location>
        <begin position="231"/>
        <end position="240"/>
    </location>
</feature>
<evidence type="ECO:0000256" key="3">
    <source>
        <dbReference type="ARBA" id="ARBA00022989"/>
    </source>
</evidence>
<feature type="region of interest" description="Disordered" evidence="6">
    <location>
        <begin position="222"/>
        <end position="249"/>
    </location>
</feature>
<feature type="compositionally biased region" description="Polar residues" evidence="6">
    <location>
        <begin position="269"/>
        <end position="295"/>
    </location>
</feature>
<protein>
    <recommendedName>
        <fullName evidence="8">SUN domain-containing protein</fullName>
    </recommendedName>
</protein>
<proteinExistence type="predicted"/>
<dbReference type="AlphaFoldDB" id="A0A1X0P2C6"/>
<dbReference type="GO" id="GO:0016020">
    <property type="term" value="C:membrane"/>
    <property type="evidence" value="ECO:0007669"/>
    <property type="project" value="InterPro"/>
</dbReference>
<dbReference type="Proteomes" id="UP000192257">
    <property type="component" value="Unassembled WGS sequence"/>
</dbReference>
<dbReference type="InterPro" id="IPR012919">
    <property type="entry name" value="SUN_dom"/>
</dbReference>
<evidence type="ECO:0000313" key="9">
    <source>
        <dbReference type="EMBL" id="ORC91055.1"/>
    </source>
</evidence>
<comment type="subcellular location">
    <subcellularLocation>
        <location evidence="1">Endomembrane system</location>
    </subcellularLocation>
</comment>
<accession>A0A1X0P2C6</accession>
<comment type="caution">
    <text evidence="9">The sequence shown here is derived from an EMBL/GenBank/DDBJ whole genome shotgun (WGS) entry which is preliminary data.</text>
</comment>
<dbReference type="InterPro" id="IPR045120">
    <property type="entry name" value="Suco/Slp1-like"/>
</dbReference>
<dbReference type="Pfam" id="PF07738">
    <property type="entry name" value="Sad1_UNC"/>
    <property type="match status" value="1"/>
</dbReference>
<evidence type="ECO:0000256" key="1">
    <source>
        <dbReference type="ARBA" id="ARBA00004308"/>
    </source>
</evidence>
<feature type="transmembrane region" description="Helical" evidence="7">
    <location>
        <begin position="450"/>
        <end position="472"/>
    </location>
</feature>
<keyword evidence="2 7" id="KW-0812">Transmembrane</keyword>
<evidence type="ECO:0000256" key="2">
    <source>
        <dbReference type="ARBA" id="ARBA00022692"/>
    </source>
</evidence>
<evidence type="ECO:0000256" key="7">
    <source>
        <dbReference type="SAM" id="Phobius"/>
    </source>
</evidence>
<dbReference type="RefSeq" id="XP_028885121.1">
    <property type="nucleotide sequence ID" value="XM_029023925.1"/>
</dbReference>
<dbReference type="GO" id="GO:0012505">
    <property type="term" value="C:endomembrane system"/>
    <property type="evidence" value="ECO:0007669"/>
    <property type="project" value="UniProtKB-SubCell"/>
</dbReference>
<dbReference type="GO" id="GO:0005737">
    <property type="term" value="C:cytoplasm"/>
    <property type="evidence" value="ECO:0007669"/>
    <property type="project" value="TreeGrafter"/>
</dbReference>
<dbReference type="PROSITE" id="PS51469">
    <property type="entry name" value="SUN"/>
    <property type="match status" value="1"/>
</dbReference>
<feature type="coiled-coil region" evidence="5">
    <location>
        <begin position="364"/>
        <end position="391"/>
    </location>
</feature>
<feature type="domain" description="SUN" evidence="8">
    <location>
        <begin position="25"/>
        <end position="184"/>
    </location>
</feature>
<evidence type="ECO:0000256" key="5">
    <source>
        <dbReference type="SAM" id="Coils"/>
    </source>
</evidence>
<keyword evidence="4 7" id="KW-0472">Membrane</keyword>
<gene>
    <name evidence="9" type="ORF">TM35_000074790</name>
</gene>
<dbReference type="PANTHER" id="PTHR12953">
    <property type="entry name" value="MEMBRANE PROTEIN CH1 RELATED"/>
    <property type="match status" value="1"/>
</dbReference>
<dbReference type="PANTHER" id="PTHR12953:SF0">
    <property type="entry name" value="SUN DOMAIN-CONTAINING OSSIFICATION FACTOR"/>
    <property type="match status" value="1"/>
</dbReference>
<feature type="region of interest" description="Disordered" evidence="6">
    <location>
        <begin position="266"/>
        <end position="295"/>
    </location>
</feature>
<dbReference type="VEuPathDB" id="TriTrypDB:TM35_000074790"/>
<dbReference type="GO" id="GO:0034975">
    <property type="term" value="P:protein folding in endoplasmic reticulum"/>
    <property type="evidence" value="ECO:0007669"/>
    <property type="project" value="TreeGrafter"/>
</dbReference>
<evidence type="ECO:0000259" key="8">
    <source>
        <dbReference type="PROSITE" id="PS51469"/>
    </source>
</evidence>
<organism evidence="9 10">
    <name type="scientific">Trypanosoma theileri</name>
    <dbReference type="NCBI Taxonomy" id="67003"/>
    <lineage>
        <taxon>Eukaryota</taxon>
        <taxon>Discoba</taxon>
        <taxon>Euglenozoa</taxon>
        <taxon>Kinetoplastea</taxon>
        <taxon>Metakinetoplastina</taxon>
        <taxon>Trypanosomatida</taxon>
        <taxon>Trypanosomatidae</taxon>
        <taxon>Trypanosoma</taxon>
    </lineage>
</organism>
<dbReference type="Gene3D" id="2.60.120.260">
    <property type="entry name" value="Galactose-binding domain-like"/>
    <property type="match status" value="1"/>
</dbReference>
<dbReference type="EMBL" id="NBCO01000007">
    <property type="protein sequence ID" value="ORC91055.1"/>
    <property type="molecule type" value="Genomic_DNA"/>
</dbReference>
<reference evidence="9 10" key="1">
    <citation type="submission" date="2017-03" db="EMBL/GenBank/DDBJ databases">
        <title>An alternative strategy for trypanosome survival in the mammalian bloodstream revealed through genome and transcriptome analysis of the ubiquitous bovine parasite Trypanosoma (Megatrypanum) theileri.</title>
        <authorList>
            <person name="Kelly S."/>
            <person name="Ivens A."/>
            <person name="Mott A."/>
            <person name="O'Neill E."/>
            <person name="Emms D."/>
            <person name="Macleod O."/>
            <person name="Voorheis P."/>
            <person name="Matthews J."/>
            <person name="Matthews K."/>
            <person name="Carrington M."/>
        </authorList>
    </citation>
    <scope>NUCLEOTIDE SEQUENCE [LARGE SCALE GENOMIC DNA]</scope>
    <source>
        <strain evidence="9">Edinburgh</strain>
    </source>
</reference>
<evidence type="ECO:0000313" key="10">
    <source>
        <dbReference type="Proteomes" id="UP000192257"/>
    </source>
</evidence>
<name>A0A1X0P2C6_9TRYP</name>
<dbReference type="GeneID" id="39983705"/>
<dbReference type="OrthoDB" id="266334at2759"/>
<evidence type="ECO:0000256" key="6">
    <source>
        <dbReference type="SAM" id="MobiDB-lite"/>
    </source>
</evidence>
<keyword evidence="3 7" id="KW-1133">Transmembrane helix</keyword>
<sequence>MKKDRLLTLTALIVVGIMCSMPFINSRGRKVQNEKPHGKSSGFMTNYASAYLGATLTDFSHACKGASSVLNDDSEKYMICSCKARRKLFTVQLIREIEVRIVTLVYLEHFSASVKNFTLLGSRKYPTNEWRVLGRFETGPWRGAQQFEVSPQPPVRFVRLLWATSNSDDSWCTLTSFKVFGVDVLETLTEDYAVDETDASYHSAEMMLPAPPVVVMPVPSTHVNTDLNTDTSKEQEEHRGKGGKTRGRANLTNLIHQVDEVVEGRKWGNSGSIGDNTVSGYSNSDNGKNRKSNGSNVYKSINLSTLLYCNYDEFTDTNSTKCLPEERRIYELRSMCMCPSKTVATSKSIPSSKSYYGGAALQILAQMSKQLKALQQELDESQVQQKELREKLSYTEESLGLIGTHLRDTVKVTSEYRDRLIELMREMDMMKSRLAMLSEFQRPNNGSVSLWLWLLFSNILAIVAFIAVCFAAHQNNSSVAQHLRNLSPRG</sequence>
<evidence type="ECO:0000256" key="4">
    <source>
        <dbReference type="ARBA" id="ARBA00023136"/>
    </source>
</evidence>
<keyword evidence="5" id="KW-0175">Coiled coil</keyword>